<keyword evidence="3" id="KW-1185">Reference proteome</keyword>
<accession>A0A916QV71</accession>
<dbReference type="RefSeq" id="WP_188672169.1">
    <property type="nucleotide sequence ID" value="NZ_BMKA01000002.1"/>
</dbReference>
<evidence type="ECO:0000313" key="3">
    <source>
        <dbReference type="Proteomes" id="UP000628017"/>
    </source>
</evidence>
<evidence type="ECO:0000256" key="1">
    <source>
        <dbReference type="SAM" id="Phobius"/>
    </source>
</evidence>
<comment type="caution">
    <text evidence="2">The sequence shown here is derived from an EMBL/GenBank/DDBJ whole genome shotgun (WGS) entry which is preliminary data.</text>
</comment>
<keyword evidence="1" id="KW-0812">Transmembrane</keyword>
<organism evidence="2 3">
    <name type="scientific">Neptunicoccus cionae</name>
    <dbReference type="NCBI Taxonomy" id="2035344"/>
    <lineage>
        <taxon>Bacteria</taxon>
        <taxon>Pseudomonadati</taxon>
        <taxon>Pseudomonadota</taxon>
        <taxon>Alphaproteobacteria</taxon>
        <taxon>Rhodobacterales</taxon>
        <taxon>Paracoccaceae</taxon>
        <taxon>Neptunicoccus</taxon>
    </lineage>
</organism>
<dbReference type="InterPro" id="IPR022584">
    <property type="entry name" value="DUF2937"/>
</dbReference>
<keyword evidence="1" id="KW-1133">Transmembrane helix</keyword>
<proteinExistence type="predicted"/>
<dbReference type="EMBL" id="BMKA01000002">
    <property type="protein sequence ID" value="GGA13919.1"/>
    <property type="molecule type" value="Genomic_DNA"/>
</dbReference>
<feature type="transmembrane region" description="Helical" evidence="1">
    <location>
        <begin position="132"/>
        <end position="152"/>
    </location>
</feature>
<dbReference type="AlphaFoldDB" id="A0A916QV71"/>
<reference evidence="2" key="2">
    <citation type="submission" date="2020-09" db="EMBL/GenBank/DDBJ databases">
        <authorList>
            <person name="Sun Q."/>
            <person name="Zhou Y."/>
        </authorList>
    </citation>
    <scope>NUCLEOTIDE SEQUENCE</scope>
    <source>
        <strain evidence="2">CGMCC 1.15880</strain>
    </source>
</reference>
<sequence>MGQILNVGGGVILLVAASQFPEYTQQYVQRLGGAVDELRLVAADFDKSAQNVGLTRYEALESMTGNAFQKARQNDMRRTFARLDGLQADLAVLNGAGPFERLSHVSRFSDQGIAARAWQDFRPAVPLTIDGFLFAMGGFFAGFGLLRGLGLLMRRRKRPLTEVTP</sequence>
<evidence type="ECO:0008006" key="4">
    <source>
        <dbReference type="Google" id="ProtNLM"/>
    </source>
</evidence>
<reference evidence="2" key="1">
    <citation type="journal article" date="2014" name="Int. J. Syst. Evol. Microbiol.">
        <title>Complete genome sequence of Corynebacterium casei LMG S-19264T (=DSM 44701T), isolated from a smear-ripened cheese.</title>
        <authorList>
            <consortium name="US DOE Joint Genome Institute (JGI-PGF)"/>
            <person name="Walter F."/>
            <person name="Albersmeier A."/>
            <person name="Kalinowski J."/>
            <person name="Ruckert C."/>
        </authorList>
    </citation>
    <scope>NUCLEOTIDE SEQUENCE</scope>
    <source>
        <strain evidence="2">CGMCC 1.15880</strain>
    </source>
</reference>
<dbReference type="Proteomes" id="UP000628017">
    <property type="component" value="Unassembled WGS sequence"/>
</dbReference>
<dbReference type="Pfam" id="PF11157">
    <property type="entry name" value="DUF2937"/>
    <property type="match status" value="1"/>
</dbReference>
<keyword evidence="1" id="KW-0472">Membrane</keyword>
<gene>
    <name evidence="2" type="ORF">GCM10011498_12470</name>
</gene>
<protein>
    <recommendedName>
        <fullName evidence="4">DUF2937 domain-containing protein</fullName>
    </recommendedName>
</protein>
<name>A0A916QV71_9RHOB</name>
<evidence type="ECO:0000313" key="2">
    <source>
        <dbReference type="EMBL" id="GGA13919.1"/>
    </source>
</evidence>